<feature type="binding site" evidence="3">
    <location>
        <begin position="197"/>
        <end position="204"/>
    </location>
    <ligand>
        <name>ATP</name>
        <dbReference type="ChEBI" id="CHEBI:30616"/>
    </ligand>
</feature>
<sequence length="369" mass="43449">MQNHYFLKPLPPKTDVETKQVLKQLAYAHRFLAELKGVAKTIPNELILISTLPLLEAKDSSAVENIITTHDELYKENLFGNFMSNPAAKEVHRYAVAMREGFKLLKEKNLITNDLILKLQEIIVANNAGYRKLPGTELKNQNTGETVYIPPQDYNSIIELMNNLIEYINDDNIHHVDPLIKMSIIHFQFESIHPFYDGNGRTGRMINILYLIYKKLIDLPVLYLSSYIIRTKSNYYELLQKVRDEDSWEEWIIYMLKGIELTSKGTIELIKNMHTLMMDYKHRIRDKYKFYSQDLLNNLFKHPYTKIEFIQNDLKVHRQTASSYLEQLVEGGFLKLEKIGRENIYINEPLFKLFADYDLFLYENTKDHI</sequence>
<feature type="binding site" evidence="1">
    <location>
        <position position="235"/>
    </location>
    <ligand>
        <name>ATP</name>
        <dbReference type="ChEBI" id="CHEBI:30616"/>
    </ligand>
</feature>
<reference evidence="5" key="1">
    <citation type="submission" date="2021-04" db="EMBL/GenBank/DDBJ databases">
        <authorList>
            <person name="Postec A."/>
        </authorList>
    </citation>
    <scope>NUCLEOTIDE SEQUENCE</scope>
    <source>
        <strain evidence="5">F1F22</strain>
    </source>
</reference>
<dbReference type="RefSeq" id="WP_271435700.1">
    <property type="nucleotide sequence ID" value="NZ_CP073355.1"/>
</dbReference>
<proteinExistence type="predicted"/>
<organism evidence="5 6">
    <name type="scientific">Thermospira aquatica</name>
    <dbReference type="NCBI Taxonomy" id="2828656"/>
    <lineage>
        <taxon>Bacteria</taxon>
        <taxon>Pseudomonadati</taxon>
        <taxon>Spirochaetota</taxon>
        <taxon>Spirochaetia</taxon>
        <taxon>Brevinematales</taxon>
        <taxon>Thermospiraceae</taxon>
        <taxon>Thermospira</taxon>
    </lineage>
</organism>
<dbReference type="Gene3D" id="1.10.3290.10">
    <property type="entry name" value="Fido-like domain"/>
    <property type="match status" value="1"/>
</dbReference>
<keyword evidence="6" id="KW-1185">Reference proteome</keyword>
<feature type="binding site" evidence="1">
    <location>
        <position position="64"/>
    </location>
    <ligand>
        <name>ATP</name>
        <dbReference type="ChEBI" id="CHEBI:30616"/>
    </ligand>
</feature>
<protein>
    <submittedName>
        <fullName evidence="5">Fic family protein</fullName>
    </submittedName>
</protein>
<evidence type="ECO:0000256" key="3">
    <source>
        <dbReference type="PIRSR" id="PIRSR640198-2"/>
    </source>
</evidence>
<dbReference type="PIRSF" id="PIRSF038925">
    <property type="entry name" value="AMP-prot_trans"/>
    <property type="match status" value="1"/>
</dbReference>
<accession>A0AAX3BEC0</accession>
<feature type="domain" description="Fido" evidence="4">
    <location>
        <begin position="111"/>
        <end position="257"/>
    </location>
</feature>
<evidence type="ECO:0000256" key="2">
    <source>
        <dbReference type="PIRSR" id="PIRSR640198-1"/>
    </source>
</evidence>
<dbReference type="InterPro" id="IPR040198">
    <property type="entry name" value="Fido_containing"/>
</dbReference>
<keyword evidence="1" id="KW-0067">ATP-binding</keyword>
<dbReference type="Pfam" id="PF02661">
    <property type="entry name" value="Fic"/>
    <property type="match status" value="1"/>
</dbReference>
<feature type="binding site" evidence="3">
    <location>
        <begin position="235"/>
        <end position="236"/>
    </location>
    <ligand>
        <name>ATP</name>
        <dbReference type="ChEBI" id="CHEBI:30616"/>
    </ligand>
</feature>
<dbReference type="InterPro" id="IPR026287">
    <property type="entry name" value="SoFic-like"/>
</dbReference>
<keyword evidence="1" id="KW-0547">Nucleotide-binding</keyword>
<evidence type="ECO:0000313" key="5">
    <source>
        <dbReference type="EMBL" id="URA10575.1"/>
    </source>
</evidence>
<dbReference type="Proteomes" id="UP001056539">
    <property type="component" value="Chromosome"/>
</dbReference>
<dbReference type="InterPro" id="IPR025758">
    <property type="entry name" value="Fic/DOC_N"/>
</dbReference>
<feature type="binding site" evidence="1">
    <location>
        <position position="193"/>
    </location>
    <ligand>
        <name>ATP</name>
        <dbReference type="ChEBI" id="CHEBI:30616"/>
    </ligand>
</feature>
<dbReference type="SUPFAM" id="SSF140931">
    <property type="entry name" value="Fic-like"/>
    <property type="match status" value="1"/>
</dbReference>
<dbReference type="PANTHER" id="PTHR13504">
    <property type="entry name" value="FIDO DOMAIN-CONTAINING PROTEIN DDB_G0283145"/>
    <property type="match status" value="1"/>
</dbReference>
<reference evidence="5" key="2">
    <citation type="submission" date="2022-06" db="EMBL/GenBank/DDBJ databases">
        <title>Thermospira aquatica gen. nov., sp. nov.</title>
        <authorList>
            <person name="Ben Ali Gam Z."/>
            <person name="Labat M."/>
        </authorList>
    </citation>
    <scope>NUCLEOTIDE SEQUENCE</scope>
    <source>
        <strain evidence="5">F1F22</strain>
    </source>
</reference>
<feature type="active site" evidence="2">
    <location>
        <position position="193"/>
    </location>
</feature>
<evidence type="ECO:0000259" key="4">
    <source>
        <dbReference type="PROSITE" id="PS51459"/>
    </source>
</evidence>
<dbReference type="InterPro" id="IPR048770">
    <property type="entry name" value="SoFic-like_C"/>
</dbReference>
<dbReference type="PROSITE" id="PS51459">
    <property type="entry name" value="FIDO"/>
    <property type="match status" value="1"/>
</dbReference>
<dbReference type="GO" id="GO:0005524">
    <property type="term" value="F:ATP binding"/>
    <property type="evidence" value="ECO:0007669"/>
    <property type="project" value="UniProtKB-KW"/>
</dbReference>
<dbReference type="Pfam" id="PF21248">
    <property type="entry name" value="SoFic-like_C"/>
    <property type="match status" value="1"/>
</dbReference>
<dbReference type="InterPro" id="IPR003812">
    <property type="entry name" value="Fido"/>
</dbReference>
<feature type="binding site" evidence="1">
    <location>
        <begin position="198"/>
        <end position="204"/>
    </location>
    <ligand>
        <name>ATP</name>
        <dbReference type="ChEBI" id="CHEBI:30616"/>
    </ligand>
</feature>
<dbReference type="Pfam" id="PF13784">
    <property type="entry name" value="Fic_N"/>
    <property type="match status" value="1"/>
</dbReference>
<dbReference type="InterPro" id="IPR036597">
    <property type="entry name" value="Fido-like_dom_sf"/>
</dbReference>
<gene>
    <name evidence="5" type="ORF">KDW03_01870</name>
</gene>
<dbReference type="PANTHER" id="PTHR13504:SF35">
    <property type="entry name" value="PROTEIN ADENYLYLTRANSFERASE SOFIC"/>
    <property type="match status" value="1"/>
</dbReference>
<dbReference type="EMBL" id="CP073355">
    <property type="protein sequence ID" value="URA10575.1"/>
    <property type="molecule type" value="Genomic_DNA"/>
</dbReference>
<evidence type="ECO:0000313" key="6">
    <source>
        <dbReference type="Proteomes" id="UP001056539"/>
    </source>
</evidence>
<name>A0AAX3BEC0_9SPIR</name>
<evidence type="ECO:0000256" key="1">
    <source>
        <dbReference type="PIRSR" id="PIRSR038925-1"/>
    </source>
</evidence>
<dbReference type="AlphaFoldDB" id="A0AAX3BEC0"/>
<dbReference type="KEGG" id="taqu:KDW03_01870"/>